<dbReference type="InterPro" id="IPR027007">
    <property type="entry name" value="C2_DOCK-type_domain"/>
</dbReference>
<dbReference type="PANTHER" id="PTHR23317:SF71">
    <property type="entry name" value="DEDICATOR OF CYTOKINESIS PROTEIN 10"/>
    <property type="match status" value="1"/>
</dbReference>
<dbReference type="InterPro" id="IPR026791">
    <property type="entry name" value="DOCK"/>
</dbReference>
<reference evidence="3" key="2">
    <citation type="submission" date="2025-09" db="UniProtKB">
        <authorList>
            <consortium name="Ensembl"/>
        </authorList>
    </citation>
    <scope>IDENTIFICATION</scope>
</reference>
<evidence type="ECO:0000313" key="3">
    <source>
        <dbReference type="Ensembl" id="ENSHCOP00000004818.1"/>
    </source>
</evidence>
<name>A0A3Q2XK25_HIPCM</name>
<dbReference type="GeneTree" id="ENSGT00940000157469"/>
<evidence type="ECO:0000313" key="4">
    <source>
        <dbReference type="Proteomes" id="UP000264820"/>
    </source>
</evidence>
<evidence type="ECO:0000259" key="2">
    <source>
        <dbReference type="PROSITE" id="PS51650"/>
    </source>
</evidence>
<reference evidence="3" key="1">
    <citation type="submission" date="2025-08" db="UniProtKB">
        <authorList>
            <consortium name="Ensembl"/>
        </authorList>
    </citation>
    <scope>IDENTIFICATION</scope>
</reference>
<dbReference type="PROSITE" id="PS51650">
    <property type="entry name" value="C2_DOCK"/>
    <property type="match status" value="1"/>
</dbReference>
<protein>
    <recommendedName>
        <fullName evidence="2">C2 DOCK-type domain-containing protein</fullName>
    </recommendedName>
</protein>
<accession>A0A3Q2XK25</accession>
<dbReference type="OMA" id="YNTEEHQ"/>
<dbReference type="Proteomes" id="UP000264820">
    <property type="component" value="Unplaced"/>
</dbReference>
<dbReference type="AlphaFoldDB" id="A0A3Q2XK25"/>
<sequence>MPFAWSVRSLFKDSQGALDRESRFSPLFKQESNKISTEDLIKLVSEYRRAEKTSKLQTIPGTLDITVDYVPLELPNCVTSSYIPVKPFEDLGKQQPTVEVEEFIQDTTKFTQPYHVYRNHIYVYPKHLKYDSQKSFAKVKQTSSR</sequence>
<comment type="similarity">
    <text evidence="1">Belongs to the DOCK family.</text>
</comment>
<evidence type="ECO:0000256" key="1">
    <source>
        <dbReference type="PROSITE-ProRule" id="PRU00983"/>
    </source>
</evidence>
<dbReference type="Ensembl" id="ENSHCOT00000006418.1">
    <property type="protein sequence ID" value="ENSHCOP00000004818.1"/>
    <property type="gene ID" value="ENSHCOG00000006338.1"/>
</dbReference>
<feature type="domain" description="C2 DOCK-type" evidence="2">
    <location>
        <begin position="118"/>
        <end position="145"/>
    </location>
</feature>
<dbReference type="GO" id="GO:0007264">
    <property type="term" value="P:small GTPase-mediated signal transduction"/>
    <property type="evidence" value="ECO:0007669"/>
    <property type="project" value="InterPro"/>
</dbReference>
<dbReference type="GO" id="GO:0030334">
    <property type="term" value="P:regulation of cell migration"/>
    <property type="evidence" value="ECO:0007669"/>
    <property type="project" value="TreeGrafter"/>
</dbReference>
<dbReference type="PANTHER" id="PTHR23317">
    <property type="entry name" value="DEDICATOR OF CYTOKINESIS DOCK"/>
    <property type="match status" value="1"/>
</dbReference>
<proteinExistence type="inferred from homology"/>
<keyword evidence="4" id="KW-1185">Reference proteome</keyword>
<organism evidence="3 4">
    <name type="scientific">Hippocampus comes</name>
    <name type="common">Tiger tail seahorse</name>
    <dbReference type="NCBI Taxonomy" id="109280"/>
    <lineage>
        <taxon>Eukaryota</taxon>
        <taxon>Metazoa</taxon>
        <taxon>Chordata</taxon>
        <taxon>Craniata</taxon>
        <taxon>Vertebrata</taxon>
        <taxon>Euteleostomi</taxon>
        <taxon>Actinopterygii</taxon>
        <taxon>Neopterygii</taxon>
        <taxon>Teleostei</taxon>
        <taxon>Neoteleostei</taxon>
        <taxon>Acanthomorphata</taxon>
        <taxon>Syngnathiaria</taxon>
        <taxon>Syngnathiformes</taxon>
        <taxon>Syngnathoidei</taxon>
        <taxon>Syngnathidae</taxon>
        <taxon>Hippocampus</taxon>
    </lineage>
</organism>
<dbReference type="GO" id="GO:0005085">
    <property type="term" value="F:guanyl-nucleotide exchange factor activity"/>
    <property type="evidence" value="ECO:0007669"/>
    <property type="project" value="InterPro"/>
</dbReference>
<dbReference type="GO" id="GO:0060997">
    <property type="term" value="P:dendritic spine morphogenesis"/>
    <property type="evidence" value="ECO:0007669"/>
    <property type="project" value="TreeGrafter"/>
</dbReference>
<dbReference type="STRING" id="109280.ENSHCOP00000004818"/>